<protein>
    <recommendedName>
        <fullName evidence="3">DUF1770-domain-containing protein</fullName>
    </recommendedName>
</protein>
<dbReference type="EMBL" id="KZ857420">
    <property type="protein sequence ID" value="RDX47212.1"/>
    <property type="molecule type" value="Genomic_DNA"/>
</dbReference>
<keyword evidence="2" id="KW-1185">Reference proteome</keyword>
<dbReference type="InterPro" id="IPR013898">
    <property type="entry name" value="Atg43"/>
</dbReference>
<dbReference type="GO" id="GO:0140580">
    <property type="term" value="F:mitochondrion autophagosome adaptor activity"/>
    <property type="evidence" value="ECO:0007669"/>
    <property type="project" value="InterPro"/>
</dbReference>
<dbReference type="PANTHER" id="PTHR38699">
    <property type="entry name" value="CHROMOSOME 1, WHOLE GENOME SHOTGUN SEQUENCE"/>
    <property type="match status" value="1"/>
</dbReference>
<dbReference type="Pfam" id="PF08589">
    <property type="entry name" value="ATG43"/>
    <property type="match status" value="1"/>
</dbReference>
<gene>
    <name evidence="1" type="ORF">OH76DRAFT_1465099</name>
</gene>
<proteinExistence type="predicted"/>
<sequence length="164" mass="18212">MIRASEESEDKLRRISERRRIPPVPDLRFEYSYTRSISPYVHVERVPAPPSVKGKERAADGEEEQDALAAAVSSGEVIRVDWGQVIWITTKDQIISPLLQGALWGVASHFLRPLGALLGAHVRGWWAKGSRKSGDIPEGNGAHWLRNWMGSILTPAPATGAFHR</sequence>
<dbReference type="STRING" id="139420.A0A371D3Z5"/>
<dbReference type="GO" id="GO:0000423">
    <property type="term" value="P:mitophagy"/>
    <property type="evidence" value="ECO:0007669"/>
    <property type="project" value="InterPro"/>
</dbReference>
<name>A0A371D3Z5_9APHY</name>
<evidence type="ECO:0000313" key="2">
    <source>
        <dbReference type="Proteomes" id="UP000256964"/>
    </source>
</evidence>
<dbReference type="AlphaFoldDB" id="A0A371D3Z5"/>
<accession>A0A371D3Z5</accession>
<dbReference type="Proteomes" id="UP000256964">
    <property type="component" value="Unassembled WGS sequence"/>
</dbReference>
<organism evidence="1 2">
    <name type="scientific">Lentinus brumalis</name>
    <dbReference type="NCBI Taxonomy" id="2498619"/>
    <lineage>
        <taxon>Eukaryota</taxon>
        <taxon>Fungi</taxon>
        <taxon>Dikarya</taxon>
        <taxon>Basidiomycota</taxon>
        <taxon>Agaricomycotina</taxon>
        <taxon>Agaricomycetes</taxon>
        <taxon>Polyporales</taxon>
        <taxon>Polyporaceae</taxon>
        <taxon>Lentinus</taxon>
    </lineage>
</organism>
<dbReference type="OrthoDB" id="2430343at2759"/>
<evidence type="ECO:0000313" key="1">
    <source>
        <dbReference type="EMBL" id="RDX47212.1"/>
    </source>
</evidence>
<evidence type="ECO:0008006" key="3">
    <source>
        <dbReference type="Google" id="ProtNLM"/>
    </source>
</evidence>
<dbReference type="PANTHER" id="PTHR38699:SF1">
    <property type="entry name" value="MITOPHAGY RECEPTOR ATG43"/>
    <property type="match status" value="1"/>
</dbReference>
<reference evidence="1 2" key="1">
    <citation type="journal article" date="2018" name="Biotechnol. Biofuels">
        <title>Integrative visual omics of the white-rot fungus Polyporus brumalis exposes the biotechnological potential of its oxidative enzymes for delignifying raw plant biomass.</title>
        <authorList>
            <person name="Miyauchi S."/>
            <person name="Rancon A."/>
            <person name="Drula E."/>
            <person name="Hage H."/>
            <person name="Chaduli D."/>
            <person name="Favel A."/>
            <person name="Grisel S."/>
            <person name="Henrissat B."/>
            <person name="Herpoel-Gimbert I."/>
            <person name="Ruiz-Duenas F.J."/>
            <person name="Chevret D."/>
            <person name="Hainaut M."/>
            <person name="Lin J."/>
            <person name="Wang M."/>
            <person name="Pangilinan J."/>
            <person name="Lipzen A."/>
            <person name="Lesage-Meessen L."/>
            <person name="Navarro D."/>
            <person name="Riley R."/>
            <person name="Grigoriev I.V."/>
            <person name="Zhou S."/>
            <person name="Raouche S."/>
            <person name="Rosso M.N."/>
        </authorList>
    </citation>
    <scope>NUCLEOTIDE SEQUENCE [LARGE SCALE GENOMIC DNA]</scope>
    <source>
        <strain evidence="1 2">BRFM 1820</strain>
    </source>
</reference>